<keyword evidence="4" id="KW-0677">Repeat</keyword>
<dbReference type="EMBL" id="JAVXUO010001774">
    <property type="protein sequence ID" value="KAK2979272.1"/>
    <property type="molecule type" value="Genomic_DNA"/>
</dbReference>
<reference evidence="8" key="1">
    <citation type="submission" date="2022-12" db="EMBL/GenBank/DDBJ databases">
        <title>Draft genome assemblies for two species of Escallonia (Escalloniales).</title>
        <authorList>
            <person name="Chanderbali A."/>
            <person name="Dervinis C."/>
            <person name="Anghel I."/>
            <person name="Soltis D."/>
            <person name="Soltis P."/>
            <person name="Zapata F."/>
        </authorList>
    </citation>
    <scope>NUCLEOTIDE SEQUENCE</scope>
    <source>
        <strain evidence="8">UCBG92.1500</strain>
        <tissue evidence="8">Leaf</tissue>
    </source>
</reference>
<feature type="domain" description="Protein kinase" evidence="7">
    <location>
        <begin position="1"/>
        <end position="109"/>
    </location>
</feature>
<dbReference type="GO" id="GO:0004672">
    <property type="term" value="F:protein kinase activity"/>
    <property type="evidence" value="ECO:0007669"/>
    <property type="project" value="InterPro"/>
</dbReference>
<comment type="caution">
    <text evidence="8">The sequence shown here is derived from an EMBL/GenBank/DDBJ whole genome shotgun (WGS) entry which is preliminary data.</text>
</comment>
<dbReference type="PROSITE" id="PS50011">
    <property type="entry name" value="PROTEIN_KINASE_DOM"/>
    <property type="match status" value="1"/>
</dbReference>
<evidence type="ECO:0000313" key="9">
    <source>
        <dbReference type="Proteomes" id="UP001187471"/>
    </source>
</evidence>
<proteinExistence type="predicted"/>
<name>A0AA88R1H5_9ASTE</name>
<dbReference type="AlphaFoldDB" id="A0AA88R1H5"/>
<dbReference type="Gene3D" id="1.10.510.10">
    <property type="entry name" value="Transferase(Phosphotransferase) domain 1"/>
    <property type="match status" value="1"/>
</dbReference>
<dbReference type="SUPFAM" id="SSF56112">
    <property type="entry name" value="Protein kinase-like (PK-like)"/>
    <property type="match status" value="1"/>
</dbReference>
<organism evidence="8 9">
    <name type="scientific">Escallonia rubra</name>
    <dbReference type="NCBI Taxonomy" id="112253"/>
    <lineage>
        <taxon>Eukaryota</taxon>
        <taxon>Viridiplantae</taxon>
        <taxon>Streptophyta</taxon>
        <taxon>Embryophyta</taxon>
        <taxon>Tracheophyta</taxon>
        <taxon>Spermatophyta</taxon>
        <taxon>Magnoliopsida</taxon>
        <taxon>eudicotyledons</taxon>
        <taxon>Gunneridae</taxon>
        <taxon>Pentapetalae</taxon>
        <taxon>asterids</taxon>
        <taxon>campanulids</taxon>
        <taxon>Escalloniales</taxon>
        <taxon>Escalloniaceae</taxon>
        <taxon>Escallonia</taxon>
    </lineage>
</organism>
<evidence type="ECO:0000256" key="1">
    <source>
        <dbReference type="ARBA" id="ARBA00004370"/>
    </source>
</evidence>
<dbReference type="InterPro" id="IPR000719">
    <property type="entry name" value="Prot_kinase_dom"/>
</dbReference>
<protein>
    <recommendedName>
        <fullName evidence="7">Protein kinase domain-containing protein</fullName>
    </recommendedName>
</protein>
<dbReference type="Pfam" id="PF07714">
    <property type="entry name" value="PK_Tyr_Ser-Thr"/>
    <property type="match status" value="1"/>
</dbReference>
<keyword evidence="9" id="KW-1185">Reference proteome</keyword>
<accession>A0AA88R1H5</accession>
<keyword evidence="6" id="KW-0472">Membrane</keyword>
<gene>
    <name evidence="8" type="ORF">RJ640_021972</name>
</gene>
<evidence type="ECO:0000256" key="5">
    <source>
        <dbReference type="ARBA" id="ARBA00022989"/>
    </source>
</evidence>
<dbReference type="InterPro" id="IPR011009">
    <property type="entry name" value="Kinase-like_dom_sf"/>
</dbReference>
<comment type="subcellular location">
    <subcellularLocation>
        <location evidence="1">Membrane</location>
    </subcellularLocation>
</comment>
<dbReference type="PANTHER" id="PTHR27008:SF596">
    <property type="entry name" value="OS02G0215500 PROTEIN"/>
    <property type="match status" value="1"/>
</dbReference>
<evidence type="ECO:0000256" key="4">
    <source>
        <dbReference type="ARBA" id="ARBA00022737"/>
    </source>
</evidence>
<evidence type="ECO:0000259" key="7">
    <source>
        <dbReference type="PROSITE" id="PS50011"/>
    </source>
</evidence>
<sequence length="109" mass="12132">MAECEVLKSIRHQNLVKILNACSSIDLQGKDFKALVYAYMVNGSLEGWLHQKPILGVGNEEPKSLALLQGLNIAIDVACALDSLHHQYGTTLIHCDLKFDHLDKTRFIS</sequence>
<evidence type="ECO:0000256" key="2">
    <source>
        <dbReference type="ARBA" id="ARBA00022614"/>
    </source>
</evidence>
<keyword evidence="2" id="KW-0433">Leucine-rich repeat</keyword>
<keyword evidence="5" id="KW-1133">Transmembrane helix</keyword>
<dbReference type="Proteomes" id="UP001187471">
    <property type="component" value="Unassembled WGS sequence"/>
</dbReference>
<evidence type="ECO:0000313" key="8">
    <source>
        <dbReference type="EMBL" id="KAK2979272.1"/>
    </source>
</evidence>
<dbReference type="PANTHER" id="PTHR27008">
    <property type="entry name" value="OS04G0122200 PROTEIN"/>
    <property type="match status" value="1"/>
</dbReference>
<dbReference type="GO" id="GO:0016020">
    <property type="term" value="C:membrane"/>
    <property type="evidence" value="ECO:0007669"/>
    <property type="project" value="UniProtKB-SubCell"/>
</dbReference>
<dbReference type="GO" id="GO:0005524">
    <property type="term" value="F:ATP binding"/>
    <property type="evidence" value="ECO:0007669"/>
    <property type="project" value="InterPro"/>
</dbReference>
<evidence type="ECO:0000256" key="6">
    <source>
        <dbReference type="ARBA" id="ARBA00023136"/>
    </source>
</evidence>
<keyword evidence="3" id="KW-0812">Transmembrane</keyword>
<dbReference type="InterPro" id="IPR051809">
    <property type="entry name" value="Plant_receptor-like_S/T_kinase"/>
</dbReference>
<dbReference type="InterPro" id="IPR001245">
    <property type="entry name" value="Ser-Thr/Tyr_kinase_cat_dom"/>
</dbReference>
<evidence type="ECO:0000256" key="3">
    <source>
        <dbReference type="ARBA" id="ARBA00022692"/>
    </source>
</evidence>